<dbReference type="EMBL" id="JAUUTY010000005">
    <property type="protein sequence ID" value="KAK1632157.1"/>
    <property type="molecule type" value="Genomic_DNA"/>
</dbReference>
<dbReference type="PANTHER" id="PTHR34709:SF44">
    <property type="entry name" value="FBD DOMAIN-CONTAINING PROTEIN"/>
    <property type="match status" value="1"/>
</dbReference>
<name>A0AAD8RWR0_LOLMU</name>
<feature type="region of interest" description="Disordered" evidence="1">
    <location>
        <begin position="1"/>
        <end position="32"/>
    </location>
</feature>
<dbReference type="AlphaFoldDB" id="A0AAD8RWR0"/>
<dbReference type="InterPro" id="IPR055411">
    <property type="entry name" value="LRR_FXL15/At3g58940/PEG3-like"/>
</dbReference>
<dbReference type="Proteomes" id="UP001231189">
    <property type="component" value="Unassembled WGS sequence"/>
</dbReference>
<comment type="caution">
    <text evidence="3">The sequence shown here is derived from an EMBL/GenBank/DDBJ whole genome shotgun (WGS) entry which is preliminary data.</text>
</comment>
<protein>
    <recommendedName>
        <fullName evidence="2">F-box/LRR-repeat protein 15/At3g58940/PEG3-like LRR domain-containing protein</fullName>
    </recommendedName>
</protein>
<dbReference type="Gene3D" id="3.80.10.10">
    <property type="entry name" value="Ribonuclease Inhibitor"/>
    <property type="match status" value="1"/>
</dbReference>
<dbReference type="InterPro" id="IPR032675">
    <property type="entry name" value="LRR_dom_sf"/>
</dbReference>
<feature type="domain" description="F-box/LRR-repeat protein 15/At3g58940/PEG3-like LRR" evidence="2">
    <location>
        <begin position="139"/>
        <end position="254"/>
    </location>
</feature>
<dbReference type="Pfam" id="PF24758">
    <property type="entry name" value="LRR_At5g56370"/>
    <property type="match status" value="1"/>
</dbReference>
<accession>A0AAD8RWR0</accession>
<evidence type="ECO:0000313" key="3">
    <source>
        <dbReference type="EMBL" id="KAK1632157.1"/>
    </source>
</evidence>
<evidence type="ECO:0000256" key="1">
    <source>
        <dbReference type="SAM" id="MobiDB-lite"/>
    </source>
</evidence>
<dbReference type="SUPFAM" id="SSF52058">
    <property type="entry name" value="L domain-like"/>
    <property type="match status" value="1"/>
</dbReference>
<organism evidence="3 4">
    <name type="scientific">Lolium multiflorum</name>
    <name type="common">Italian ryegrass</name>
    <name type="synonym">Lolium perenne subsp. multiflorum</name>
    <dbReference type="NCBI Taxonomy" id="4521"/>
    <lineage>
        <taxon>Eukaryota</taxon>
        <taxon>Viridiplantae</taxon>
        <taxon>Streptophyta</taxon>
        <taxon>Embryophyta</taxon>
        <taxon>Tracheophyta</taxon>
        <taxon>Spermatophyta</taxon>
        <taxon>Magnoliopsida</taxon>
        <taxon>Liliopsida</taxon>
        <taxon>Poales</taxon>
        <taxon>Poaceae</taxon>
        <taxon>BOP clade</taxon>
        <taxon>Pooideae</taxon>
        <taxon>Poodae</taxon>
        <taxon>Poeae</taxon>
        <taxon>Poeae Chloroplast Group 2 (Poeae type)</taxon>
        <taxon>Loliodinae</taxon>
        <taxon>Loliinae</taxon>
        <taxon>Lolium</taxon>
    </lineage>
</organism>
<keyword evidence="4" id="KW-1185">Reference proteome</keyword>
<proteinExistence type="predicted"/>
<gene>
    <name evidence="3" type="ORF">QYE76_006472</name>
</gene>
<evidence type="ECO:0000259" key="2">
    <source>
        <dbReference type="Pfam" id="PF24758"/>
    </source>
</evidence>
<evidence type="ECO:0000313" key="4">
    <source>
        <dbReference type="Proteomes" id="UP001231189"/>
    </source>
</evidence>
<sequence length="333" mass="37294">MELQLGSPLTSQSLPGVPRRSSPRCCPDGGGDDRISALPDDVLLQVLVRLRCARSAALTSSVSRRWRGLWRHLSELSFRDIALGAVNTALRQVVCPSLSRLEVEIPEEHRIMDPARVSALLHAAARLAPADLVIDLWGHCKDRDFPIEIPSFERATSIKLRVVNLYLTLPAGDIDEFPLLERLSVAGCRFDGMAEMINRCPNLRVLEVCGCWGLDTVKIHSPTIEELVLDNNAVLGNLDVIAPVLEQFRLQATMGRDFNVLFSAPMVRYLWWWCSCEQRNVGIGEAWYLRSLDLWTEESAYILGHLQRGYPNPKTDVDSVRLGKTCSQRADPN</sequence>
<reference evidence="3" key="1">
    <citation type="submission" date="2023-07" db="EMBL/GenBank/DDBJ databases">
        <title>A chromosome-level genome assembly of Lolium multiflorum.</title>
        <authorList>
            <person name="Chen Y."/>
            <person name="Copetti D."/>
            <person name="Kolliker R."/>
            <person name="Studer B."/>
        </authorList>
    </citation>
    <scope>NUCLEOTIDE SEQUENCE</scope>
    <source>
        <strain evidence="3">02402/16</strain>
        <tissue evidence="3">Leaf</tissue>
    </source>
</reference>
<dbReference type="InterPro" id="IPR055312">
    <property type="entry name" value="FBL15-like"/>
</dbReference>
<dbReference type="PANTHER" id="PTHR34709">
    <property type="entry name" value="OS10G0396666 PROTEIN"/>
    <property type="match status" value="1"/>
</dbReference>